<dbReference type="GO" id="GO:0016705">
    <property type="term" value="F:oxidoreductase activity, acting on paired donors, with incorporation or reduction of molecular oxygen"/>
    <property type="evidence" value="ECO:0007669"/>
    <property type="project" value="InterPro"/>
</dbReference>
<dbReference type="EMBL" id="RJKE01000001">
    <property type="protein sequence ID" value="ROO85790.1"/>
    <property type="molecule type" value="Genomic_DNA"/>
</dbReference>
<evidence type="ECO:0000256" key="2">
    <source>
        <dbReference type="ARBA" id="ARBA00022643"/>
    </source>
</evidence>
<dbReference type="PANTHER" id="PTHR30011">
    <property type="entry name" value="ALKANESULFONATE MONOOXYGENASE-RELATED"/>
    <property type="match status" value="1"/>
</dbReference>
<proteinExistence type="predicted"/>
<dbReference type="AlphaFoldDB" id="A0A3N1CWX0"/>
<keyword evidence="7" id="KW-1185">Reference proteome</keyword>
<dbReference type="RefSeq" id="WP_123665250.1">
    <property type="nucleotide sequence ID" value="NZ_RJKE01000001.1"/>
</dbReference>
<gene>
    <name evidence="6" type="ORF">EDD29_3339</name>
</gene>
<keyword evidence="2" id="KW-0288">FMN</keyword>
<evidence type="ECO:0000259" key="5">
    <source>
        <dbReference type="Pfam" id="PF00296"/>
    </source>
</evidence>
<sequence length="361" mass="38322">MTRREGLHLALALEPGGWHPALRAAADPAYLRAGHWTDLVVEAEHGLLDFVTFDDVFTPGGPPTGRPDPALLAAAAAVRTRRVGLVTGAALTLTQPAHTASAAATLDHLSAGRAGIRVRPTARRADLDLFGLDDPGAYDLPVADLYEPGFVAMMDRTFGEAAEHVRAVRALWSGEPVDHAGARYRVRGQAASPRPLQGLPPVVALGHLTIPYRLGAEVADVLFVTPHDAAEARATLSEVRALQAEAGRADDLLHVFADLLVYLDETPGAAAARRERLDADSGAPSESDALIFTGTPADLTELLLAWHEAGLTGFRLRPGTVPEDLTAITRGVVPLLQKAGVFRTEYTTTTLRDHLALPPVP</sequence>
<comment type="caution">
    <text evidence="6">The sequence shown here is derived from an EMBL/GenBank/DDBJ whole genome shotgun (WGS) entry which is preliminary data.</text>
</comment>
<evidence type="ECO:0000313" key="7">
    <source>
        <dbReference type="Proteomes" id="UP000272400"/>
    </source>
</evidence>
<dbReference type="Pfam" id="PF00296">
    <property type="entry name" value="Bac_luciferase"/>
    <property type="match status" value="1"/>
</dbReference>
<dbReference type="InterPro" id="IPR011251">
    <property type="entry name" value="Luciferase-like_dom"/>
</dbReference>
<evidence type="ECO:0000256" key="1">
    <source>
        <dbReference type="ARBA" id="ARBA00022630"/>
    </source>
</evidence>
<keyword evidence="4 6" id="KW-0503">Monooxygenase</keyword>
<dbReference type="Proteomes" id="UP000272400">
    <property type="component" value="Unassembled WGS sequence"/>
</dbReference>
<accession>A0A3N1CWX0</accession>
<dbReference type="InterPro" id="IPR036661">
    <property type="entry name" value="Luciferase-like_sf"/>
</dbReference>
<keyword evidence="3" id="KW-0560">Oxidoreductase</keyword>
<dbReference type="SUPFAM" id="SSF51679">
    <property type="entry name" value="Bacterial luciferase-like"/>
    <property type="match status" value="1"/>
</dbReference>
<name>A0A3N1CWX0_9ACTN</name>
<dbReference type="PANTHER" id="PTHR30011:SF16">
    <property type="entry name" value="C2H2 FINGER DOMAIN TRANSCRIPTION FACTOR (EUROFUNG)-RELATED"/>
    <property type="match status" value="1"/>
</dbReference>
<evidence type="ECO:0000256" key="3">
    <source>
        <dbReference type="ARBA" id="ARBA00023002"/>
    </source>
</evidence>
<dbReference type="GO" id="GO:0004497">
    <property type="term" value="F:monooxygenase activity"/>
    <property type="evidence" value="ECO:0007669"/>
    <property type="project" value="UniProtKB-KW"/>
</dbReference>
<feature type="domain" description="Luciferase-like" evidence="5">
    <location>
        <begin position="34"/>
        <end position="274"/>
    </location>
</feature>
<dbReference type="InterPro" id="IPR051260">
    <property type="entry name" value="Diverse_substr_monoxygenases"/>
</dbReference>
<keyword evidence="1" id="KW-0285">Flavoprotein</keyword>
<evidence type="ECO:0000313" key="6">
    <source>
        <dbReference type="EMBL" id="ROO85790.1"/>
    </source>
</evidence>
<dbReference type="Gene3D" id="3.20.20.30">
    <property type="entry name" value="Luciferase-like domain"/>
    <property type="match status" value="1"/>
</dbReference>
<protein>
    <submittedName>
        <fullName evidence="6">Alkanesulfonate monooxygenase SsuD/methylene tetrahydromethanopterin reductase-like flavin-dependent oxidoreductase (Luciferase family)</fullName>
    </submittedName>
</protein>
<reference evidence="6 7" key="1">
    <citation type="submission" date="2018-11" db="EMBL/GenBank/DDBJ databases">
        <title>Sequencing the genomes of 1000 actinobacteria strains.</title>
        <authorList>
            <person name="Klenk H.-P."/>
        </authorList>
    </citation>
    <scope>NUCLEOTIDE SEQUENCE [LARGE SCALE GENOMIC DNA]</scope>
    <source>
        <strain evidence="6 7">DSM 44254</strain>
    </source>
</reference>
<organism evidence="6 7">
    <name type="scientific">Actinocorallia herbida</name>
    <dbReference type="NCBI Taxonomy" id="58109"/>
    <lineage>
        <taxon>Bacteria</taxon>
        <taxon>Bacillati</taxon>
        <taxon>Actinomycetota</taxon>
        <taxon>Actinomycetes</taxon>
        <taxon>Streptosporangiales</taxon>
        <taxon>Thermomonosporaceae</taxon>
        <taxon>Actinocorallia</taxon>
    </lineage>
</organism>
<dbReference type="OrthoDB" id="8320141at2"/>
<evidence type="ECO:0000256" key="4">
    <source>
        <dbReference type="ARBA" id="ARBA00023033"/>
    </source>
</evidence>